<proteinExistence type="inferred from homology"/>
<dbReference type="GO" id="GO:0003677">
    <property type="term" value="F:DNA binding"/>
    <property type="evidence" value="ECO:0007669"/>
    <property type="project" value="UniProtKB-UniRule"/>
</dbReference>
<dbReference type="Pfam" id="PF00486">
    <property type="entry name" value="Trans_reg_C"/>
    <property type="match status" value="1"/>
</dbReference>
<dbReference type="PROSITE" id="PS51755">
    <property type="entry name" value="OMPR_PHOB"/>
    <property type="match status" value="1"/>
</dbReference>
<evidence type="ECO:0000313" key="8">
    <source>
        <dbReference type="Proteomes" id="UP000185696"/>
    </source>
</evidence>
<dbReference type="SMART" id="SM01043">
    <property type="entry name" value="BTAD"/>
    <property type="match status" value="1"/>
</dbReference>
<dbReference type="PANTHER" id="PTHR35807:SF1">
    <property type="entry name" value="TRANSCRIPTIONAL REGULATOR REDD"/>
    <property type="match status" value="1"/>
</dbReference>
<evidence type="ECO:0000256" key="1">
    <source>
        <dbReference type="ARBA" id="ARBA00005820"/>
    </source>
</evidence>
<dbReference type="CDD" id="cd15831">
    <property type="entry name" value="BTAD"/>
    <property type="match status" value="1"/>
</dbReference>
<dbReference type="InterPro" id="IPR051677">
    <property type="entry name" value="AfsR-DnrI-RedD_regulator"/>
</dbReference>
<accession>A0A7Z1AWK9</accession>
<keyword evidence="3 5" id="KW-0238">DNA-binding</keyword>
<evidence type="ECO:0000256" key="5">
    <source>
        <dbReference type="PROSITE-ProRule" id="PRU01091"/>
    </source>
</evidence>
<name>A0A7Z1AWK9_9PSEU</name>
<evidence type="ECO:0000256" key="2">
    <source>
        <dbReference type="ARBA" id="ARBA00023015"/>
    </source>
</evidence>
<keyword evidence="2" id="KW-0805">Transcription regulation</keyword>
<organism evidence="7 8">
    <name type="scientific">Actinophytocola xinjiangensis</name>
    <dbReference type="NCBI Taxonomy" id="485602"/>
    <lineage>
        <taxon>Bacteria</taxon>
        <taxon>Bacillati</taxon>
        <taxon>Actinomycetota</taxon>
        <taxon>Actinomycetes</taxon>
        <taxon>Pseudonocardiales</taxon>
        <taxon>Pseudonocardiaceae</taxon>
    </lineage>
</organism>
<evidence type="ECO:0000313" key="7">
    <source>
        <dbReference type="EMBL" id="OLF06635.1"/>
    </source>
</evidence>
<dbReference type="Pfam" id="PF03704">
    <property type="entry name" value="BTAD"/>
    <property type="match status" value="1"/>
</dbReference>
<dbReference type="RefSeq" id="WP_075136515.1">
    <property type="nucleotide sequence ID" value="NZ_MSIF01000020.1"/>
</dbReference>
<dbReference type="SUPFAM" id="SSF48452">
    <property type="entry name" value="TPR-like"/>
    <property type="match status" value="1"/>
</dbReference>
<evidence type="ECO:0000256" key="4">
    <source>
        <dbReference type="ARBA" id="ARBA00023163"/>
    </source>
</evidence>
<reference evidence="7 8" key="1">
    <citation type="submission" date="2016-12" db="EMBL/GenBank/DDBJ databases">
        <title>The draft genome sequence of Actinophytocola xinjiangensis.</title>
        <authorList>
            <person name="Wang W."/>
            <person name="Yuan L."/>
        </authorList>
    </citation>
    <scope>NUCLEOTIDE SEQUENCE [LARGE SCALE GENOMIC DNA]</scope>
    <source>
        <strain evidence="7 8">CGMCC 4.4663</strain>
    </source>
</reference>
<comment type="similarity">
    <text evidence="1">Belongs to the AfsR/DnrI/RedD regulatory family.</text>
</comment>
<feature type="DNA-binding region" description="OmpR/PhoB-type" evidence="5">
    <location>
        <begin position="1"/>
        <end position="100"/>
    </location>
</feature>
<dbReference type="InterPro" id="IPR011990">
    <property type="entry name" value="TPR-like_helical_dom_sf"/>
</dbReference>
<dbReference type="Gene3D" id="1.25.40.10">
    <property type="entry name" value="Tetratricopeptide repeat domain"/>
    <property type="match status" value="1"/>
</dbReference>
<dbReference type="InterPro" id="IPR005158">
    <property type="entry name" value="BTAD"/>
</dbReference>
<dbReference type="Gene3D" id="1.10.10.10">
    <property type="entry name" value="Winged helix-like DNA-binding domain superfamily/Winged helix DNA-binding domain"/>
    <property type="match status" value="1"/>
</dbReference>
<evidence type="ECO:0000259" key="6">
    <source>
        <dbReference type="PROSITE" id="PS51755"/>
    </source>
</evidence>
<evidence type="ECO:0000256" key="3">
    <source>
        <dbReference type="ARBA" id="ARBA00023125"/>
    </source>
</evidence>
<dbReference type="PANTHER" id="PTHR35807">
    <property type="entry name" value="TRANSCRIPTIONAL REGULATOR REDD-RELATED"/>
    <property type="match status" value="1"/>
</dbReference>
<comment type="caution">
    <text evidence="7">The sequence shown here is derived from an EMBL/GenBank/DDBJ whole genome shotgun (WGS) entry which is preliminary data.</text>
</comment>
<dbReference type="OrthoDB" id="3208838at2"/>
<feature type="domain" description="OmpR/PhoB-type" evidence="6">
    <location>
        <begin position="1"/>
        <end position="100"/>
    </location>
</feature>
<dbReference type="SUPFAM" id="SSF46894">
    <property type="entry name" value="C-terminal effector domain of the bipartite response regulators"/>
    <property type="match status" value="1"/>
</dbReference>
<keyword evidence="8" id="KW-1185">Reference proteome</keyword>
<sequence length="271" mass="30592">MQINVLGPLETYVNGDAITPSAAKHRQVLALLALHAGEIVSVRVLLEELWGNEPPETSQQTLQTYILHLRQRIGDAMGMSKSDVGKTLLVTRHTGYSLRINRRDLDAGHYEVLARKGLQEMARDDYQAASDSMRRALAMWRGPALVDVAAGHPLSVHVNRLEESRLGVVEDCVDADLWLGRHHHLLSELAELTARYPMNERLCAQYMIAQYRSGRQWRALEIFRKLRTTMVDELGLEPSVWIQRIQRAILNSDPVLHRQHTSGQLLTTASA</sequence>
<dbReference type="InterPro" id="IPR001867">
    <property type="entry name" value="OmpR/PhoB-type_DNA-bd"/>
</dbReference>
<dbReference type="GO" id="GO:0006355">
    <property type="term" value="P:regulation of DNA-templated transcription"/>
    <property type="evidence" value="ECO:0007669"/>
    <property type="project" value="InterPro"/>
</dbReference>
<keyword evidence="4" id="KW-0804">Transcription</keyword>
<dbReference type="GO" id="GO:0000160">
    <property type="term" value="P:phosphorelay signal transduction system"/>
    <property type="evidence" value="ECO:0007669"/>
    <property type="project" value="InterPro"/>
</dbReference>
<dbReference type="InterPro" id="IPR016032">
    <property type="entry name" value="Sig_transdc_resp-reg_C-effctor"/>
</dbReference>
<dbReference type="InterPro" id="IPR036388">
    <property type="entry name" value="WH-like_DNA-bd_sf"/>
</dbReference>
<dbReference type="Proteomes" id="UP000185696">
    <property type="component" value="Unassembled WGS sequence"/>
</dbReference>
<dbReference type="EMBL" id="MSIF01000020">
    <property type="protein sequence ID" value="OLF06635.1"/>
    <property type="molecule type" value="Genomic_DNA"/>
</dbReference>
<gene>
    <name evidence="7" type="ORF">BLA60_30675</name>
</gene>
<dbReference type="AlphaFoldDB" id="A0A7Z1AWK9"/>
<protein>
    <recommendedName>
        <fullName evidence="6">OmpR/PhoB-type domain-containing protein</fullName>
    </recommendedName>
</protein>
<dbReference type="SMART" id="SM00862">
    <property type="entry name" value="Trans_reg_C"/>
    <property type="match status" value="1"/>
</dbReference>